<dbReference type="OrthoDB" id="4084551at2759"/>
<keyword evidence="2" id="KW-0812">Transmembrane</keyword>
<evidence type="ECO:0000256" key="1">
    <source>
        <dbReference type="SAM" id="MobiDB-lite"/>
    </source>
</evidence>
<keyword evidence="3" id="KW-0732">Signal</keyword>
<feature type="region of interest" description="Disordered" evidence="1">
    <location>
        <begin position="298"/>
        <end position="346"/>
    </location>
</feature>
<evidence type="ECO:0000256" key="2">
    <source>
        <dbReference type="SAM" id="Phobius"/>
    </source>
</evidence>
<protein>
    <submittedName>
        <fullName evidence="4">Uncharacterized protein</fullName>
    </submittedName>
</protein>
<evidence type="ECO:0000313" key="4">
    <source>
        <dbReference type="EMBL" id="KAF4314284.1"/>
    </source>
</evidence>
<feature type="signal peptide" evidence="3">
    <location>
        <begin position="1"/>
        <end position="20"/>
    </location>
</feature>
<evidence type="ECO:0000256" key="3">
    <source>
        <dbReference type="SAM" id="SignalP"/>
    </source>
</evidence>
<comment type="caution">
    <text evidence="4">The sequence shown here is derived from an EMBL/GenBank/DDBJ whole genome shotgun (WGS) entry which is preliminary data.</text>
</comment>
<name>A0A8H4J9C5_9PEZI</name>
<accession>A0A8H4J9C5</accession>
<dbReference type="AlphaFoldDB" id="A0A8H4J9C5"/>
<reference evidence="4" key="1">
    <citation type="submission" date="2020-04" db="EMBL/GenBank/DDBJ databases">
        <title>Genome Assembly and Annotation of Botryosphaeria dothidea sdau 11-99, a Latent Pathogen of Apple Fruit Ring Rot in China.</title>
        <authorList>
            <person name="Yu C."/>
            <person name="Diao Y."/>
            <person name="Lu Q."/>
            <person name="Zhao J."/>
            <person name="Cui S."/>
            <person name="Peng C."/>
            <person name="He B."/>
            <person name="Liu H."/>
        </authorList>
    </citation>
    <scope>NUCLEOTIDE SEQUENCE [LARGE SCALE GENOMIC DNA]</scope>
    <source>
        <strain evidence="4">Sdau11-99</strain>
    </source>
</reference>
<dbReference type="Proteomes" id="UP000572817">
    <property type="component" value="Unassembled WGS sequence"/>
</dbReference>
<proteinExistence type="predicted"/>
<dbReference type="Pfam" id="PF14610">
    <property type="entry name" value="Psg1"/>
    <property type="match status" value="1"/>
</dbReference>
<keyword evidence="2" id="KW-1133">Transmembrane helix</keyword>
<dbReference type="InterPro" id="IPR028000">
    <property type="entry name" value="Pma1"/>
</dbReference>
<sequence length="346" mass="37017">MRLTRVSFAALGAATAHVLAAAAGPVGKRSDSTSSAISPHPTAALVEIAISSSATAVDFALPATPTTTVSVETAAAQNASFRSNATSAETSLTSSKNFPVCVDASAKPFCLPANNTELYSGEDYFVTWNTNYFGSNSTIDILLNLSNDTSQNVWSSGPISSAIGGISVDMKQNLLQQDTAYNLTIFAQQFTTAAGAPAIVYTGPTIQLRPKPTHGQITASAKESEKSGLKIGVPVCLGALAVVAVGLFYAMRKQRRISFGSNLGRNRGYGIRKSRRQRLGQGRSKEDDIMLQERELLRSEYTDNPLPEAPSRSSNDSLAYLVPAPVEDEGETFREEIEKQKKNERR</sequence>
<feature type="chain" id="PRO_5034046645" evidence="3">
    <location>
        <begin position="21"/>
        <end position="346"/>
    </location>
</feature>
<dbReference type="EMBL" id="WWBZ02000001">
    <property type="protein sequence ID" value="KAF4314284.1"/>
    <property type="molecule type" value="Genomic_DNA"/>
</dbReference>
<gene>
    <name evidence="4" type="ORF">GTA08_BOTSDO00721</name>
</gene>
<keyword evidence="5" id="KW-1185">Reference proteome</keyword>
<evidence type="ECO:0000313" key="5">
    <source>
        <dbReference type="Proteomes" id="UP000572817"/>
    </source>
</evidence>
<keyword evidence="2" id="KW-0472">Membrane</keyword>
<feature type="compositionally biased region" description="Basic and acidic residues" evidence="1">
    <location>
        <begin position="331"/>
        <end position="346"/>
    </location>
</feature>
<feature type="transmembrane region" description="Helical" evidence="2">
    <location>
        <begin position="231"/>
        <end position="251"/>
    </location>
</feature>
<organism evidence="4 5">
    <name type="scientific">Botryosphaeria dothidea</name>
    <dbReference type="NCBI Taxonomy" id="55169"/>
    <lineage>
        <taxon>Eukaryota</taxon>
        <taxon>Fungi</taxon>
        <taxon>Dikarya</taxon>
        <taxon>Ascomycota</taxon>
        <taxon>Pezizomycotina</taxon>
        <taxon>Dothideomycetes</taxon>
        <taxon>Dothideomycetes incertae sedis</taxon>
        <taxon>Botryosphaeriales</taxon>
        <taxon>Botryosphaeriaceae</taxon>
        <taxon>Botryosphaeria</taxon>
    </lineage>
</organism>